<dbReference type="AlphaFoldDB" id="A0A838A3X2"/>
<evidence type="ECO:0000313" key="11">
    <source>
        <dbReference type="Proteomes" id="UP000582974"/>
    </source>
</evidence>
<dbReference type="Proteomes" id="UP000582974">
    <property type="component" value="Unassembled WGS sequence"/>
</dbReference>
<evidence type="ECO:0000313" key="10">
    <source>
        <dbReference type="EMBL" id="MBA0124260.1"/>
    </source>
</evidence>
<protein>
    <submittedName>
        <fullName evidence="10">ABC transporter permease</fullName>
    </submittedName>
</protein>
<feature type="transmembrane region" description="Helical" evidence="8">
    <location>
        <begin position="135"/>
        <end position="161"/>
    </location>
</feature>
<name>A0A838A3X2_9PSEU</name>
<feature type="transmembrane region" description="Helical" evidence="8">
    <location>
        <begin position="74"/>
        <end position="96"/>
    </location>
</feature>
<dbReference type="PROSITE" id="PS50928">
    <property type="entry name" value="ABC_TM1"/>
    <property type="match status" value="1"/>
</dbReference>
<keyword evidence="3" id="KW-1003">Cell membrane</keyword>
<feature type="transmembrane region" description="Helical" evidence="8">
    <location>
        <begin position="108"/>
        <end position="129"/>
    </location>
</feature>
<reference evidence="10 11" key="1">
    <citation type="submission" date="2020-07" db="EMBL/GenBank/DDBJ databases">
        <title>Genome of Haloechinothrix sp.</title>
        <authorList>
            <person name="Tang S.-K."/>
            <person name="Yang L."/>
            <person name="Zhu W.-Y."/>
        </authorList>
    </citation>
    <scope>NUCLEOTIDE SEQUENCE [LARGE SCALE GENOMIC DNA]</scope>
    <source>
        <strain evidence="10 11">YIM 98757</strain>
    </source>
</reference>
<feature type="transmembrane region" description="Helical" evidence="8">
    <location>
        <begin position="236"/>
        <end position="261"/>
    </location>
</feature>
<comment type="similarity">
    <text evidence="8">Belongs to the binding-protein-dependent transport system permease family.</text>
</comment>
<dbReference type="Gene3D" id="1.10.3720.10">
    <property type="entry name" value="MetI-like"/>
    <property type="match status" value="1"/>
</dbReference>
<comment type="caution">
    <text evidence="10">The sequence shown here is derived from an EMBL/GenBank/DDBJ whole genome shotgun (WGS) entry which is preliminary data.</text>
</comment>
<accession>A0A838A3X2</accession>
<dbReference type="PANTHER" id="PTHR43357">
    <property type="entry name" value="INNER MEMBRANE ABC TRANSPORTER PERMEASE PROTEIN YDCV"/>
    <property type="match status" value="1"/>
</dbReference>
<keyword evidence="5 8" id="KW-0812">Transmembrane</keyword>
<dbReference type="InterPro" id="IPR000515">
    <property type="entry name" value="MetI-like"/>
</dbReference>
<dbReference type="EMBL" id="JACCKD010000001">
    <property type="protein sequence ID" value="MBA0124260.1"/>
    <property type="molecule type" value="Genomic_DNA"/>
</dbReference>
<dbReference type="InterPro" id="IPR035906">
    <property type="entry name" value="MetI-like_sf"/>
</dbReference>
<evidence type="ECO:0000256" key="3">
    <source>
        <dbReference type="ARBA" id="ARBA00022475"/>
    </source>
</evidence>
<dbReference type="Pfam" id="PF00528">
    <property type="entry name" value="BPD_transp_1"/>
    <property type="match status" value="1"/>
</dbReference>
<dbReference type="RefSeq" id="WP_180891148.1">
    <property type="nucleotide sequence ID" value="NZ_JACCKD010000001.1"/>
</dbReference>
<evidence type="ECO:0000256" key="5">
    <source>
        <dbReference type="ARBA" id="ARBA00022692"/>
    </source>
</evidence>
<evidence type="ECO:0000256" key="7">
    <source>
        <dbReference type="ARBA" id="ARBA00023136"/>
    </source>
</evidence>
<sequence>MSATARVSSKRSSILLWIVAIGVVLFLIAPVTIVVPVSFNSTRFLEFPPPEWSMRWYIEFLDSGGWTASLWRSLLVGFLAAAIATPVGTLAALGLVRGRFRGKQLIRSALMLPLTVPLIVLSIGLYAVYSDLRMVGSVWALVLAHATLGLPFVVLVMSGAVQNFDETLERAAWTLGASKLRTFWQITIPSLRPALAASALFAFIMSFDEIVIAVFVSGVHGETLPVRIFSFLQTEISPVIAAVSTLLLLALLSLLLGRAMAKVLSARRSARQATADR</sequence>
<evidence type="ECO:0000256" key="1">
    <source>
        <dbReference type="ARBA" id="ARBA00004429"/>
    </source>
</evidence>
<proteinExistence type="inferred from homology"/>
<evidence type="ECO:0000256" key="8">
    <source>
        <dbReference type="RuleBase" id="RU363032"/>
    </source>
</evidence>
<dbReference type="SUPFAM" id="SSF161098">
    <property type="entry name" value="MetI-like"/>
    <property type="match status" value="1"/>
</dbReference>
<dbReference type="PANTHER" id="PTHR43357:SF4">
    <property type="entry name" value="INNER MEMBRANE ABC TRANSPORTER PERMEASE PROTEIN YDCV"/>
    <property type="match status" value="1"/>
</dbReference>
<keyword evidence="7 8" id="KW-0472">Membrane</keyword>
<dbReference type="CDD" id="cd06261">
    <property type="entry name" value="TM_PBP2"/>
    <property type="match status" value="1"/>
</dbReference>
<feature type="transmembrane region" description="Helical" evidence="8">
    <location>
        <begin position="194"/>
        <end position="216"/>
    </location>
</feature>
<keyword evidence="2 8" id="KW-0813">Transport</keyword>
<keyword evidence="4" id="KW-0997">Cell inner membrane</keyword>
<organism evidence="10 11">
    <name type="scientific">Haloechinothrix aidingensis</name>
    <dbReference type="NCBI Taxonomy" id="2752311"/>
    <lineage>
        <taxon>Bacteria</taxon>
        <taxon>Bacillati</taxon>
        <taxon>Actinomycetota</taxon>
        <taxon>Actinomycetes</taxon>
        <taxon>Pseudonocardiales</taxon>
        <taxon>Pseudonocardiaceae</taxon>
        <taxon>Haloechinothrix</taxon>
    </lineage>
</organism>
<dbReference type="GO" id="GO:0055085">
    <property type="term" value="P:transmembrane transport"/>
    <property type="evidence" value="ECO:0007669"/>
    <property type="project" value="InterPro"/>
</dbReference>
<comment type="subcellular location">
    <subcellularLocation>
        <location evidence="1">Cell inner membrane</location>
        <topology evidence="1">Multi-pass membrane protein</topology>
    </subcellularLocation>
    <subcellularLocation>
        <location evidence="8">Cell membrane</location>
        <topology evidence="8">Multi-pass membrane protein</topology>
    </subcellularLocation>
</comment>
<feature type="domain" description="ABC transmembrane type-1" evidence="9">
    <location>
        <begin position="70"/>
        <end position="257"/>
    </location>
</feature>
<feature type="transmembrane region" description="Helical" evidence="8">
    <location>
        <begin position="14"/>
        <end position="39"/>
    </location>
</feature>
<keyword evidence="11" id="KW-1185">Reference proteome</keyword>
<evidence type="ECO:0000259" key="9">
    <source>
        <dbReference type="PROSITE" id="PS50928"/>
    </source>
</evidence>
<evidence type="ECO:0000256" key="2">
    <source>
        <dbReference type="ARBA" id="ARBA00022448"/>
    </source>
</evidence>
<dbReference type="GO" id="GO:0005886">
    <property type="term" value="C:plasma membrane"/>
    <property type="evidence" value="ECO:0007669"/>
    <property type="project" value="UniProtKB-SubCell"/>
</dbReference>
<evidence type="ECO:0000256" key="4">
    <source>
        <dbReference type="ARBA" id="ARBA00022519"/>
    </source>
</evidence>
<keyword evidence="6 8" id="KW-1133">Transmembrane helix</keyword>
<gene>
    <name evidence="10" type="ORF">H0B56_01755</name>
</gene>
<evidence type="ECO:0000256" key="6">
    <source>
        <dbReference type="ARBA" id="ARBA00022989"/>
    </source>
</evidence>